<gene>
    <name evidence="3" type="ORF">ABL78_4837</name>
</gene>
<feature type="compositionally biased region" description="Polar residues" evidence="2">
    <location>
        <begin position="446"/>
        <end position="464"/>
    </location>
</feature>
<feature type="region of interest" description="Disordered" evidence="2">
    <location>
        <begin position="1"/>
        <end position="248"/>
    </location>
</feature>
<feature type="region of interest" description="Disordered" evidence="2">
    <location>
        <begin position="393"/>
        <end position="466"/>
    </location>
</feature>
<evidence type="ECO:0008006" key="5">
    <source>
        <dbReference type="Google" id="ProtNLM"/>
    </source>
</evidence>
<dbReference type="OMA" id="MRNAKSH"/>
<evidence type="ECO:0000256" key="1">
    <source>
        <dbReference type="ARBA" id="ARBA00005627"/>
    </source>
</evidence>
<dbReference type="InterPro" id="IPR047002">
    <property type="entry name" value="Tcp10_C_sf"/>
</dbReference>
<sequence>MPRVSVAEGSKPRPKESFKFLRRDEGRLSYSAVGTAESPSRRECNGSEADKNIHRERRDSKSLREAIAFDMRNAKSHDPLGEVVVAVPRKAPPPHRAASTPPPQPNLNNPNSNSNATAGIRSESSAPFQQQQQSQRRPASTVAAKRRPEWVNPEIPPVRAASAMLPDYDQPHNDSRNTEDAGGADEYSRYRGQTPRRAGSGAAPPRYFDAEYDEASAAPSSNTDRNFFRRPQSVRAPSAVSSRGREEEDLMLNLEQEIRAAQEEREYYASAKQQLDREKQRFEAYRYNTQQQLEDDRINADGSRARDQRDAQKGVRAVEERYKSVSSLLVTEREANRRLSQENDSLRTQLEDLTSTLRETQQMHKVEVARMRREIDSLTRRNAELLAMAKEQQLSSLEENTTTAGTKSVPIIRKASTGSRNASAARDRSSAPLAPSLDVDELSASGRRTSAGNATGGNSTSSVMDFTPRANAGEAAMREKRDRQMQERIRAERAEMEERKRQREVDTAERKRVEEEGRQKAAAEAAERRRREEAEAAQREAEERRIQAERQKEKREREASAASAATTTAKPVEERKSSGHPTTTPRVHSSSAAVAKKRLPATAPLPPVPPKQSRIVVPTREELLGDVEQPPKGDYSNDSVVSQTALGENPNKKETLYRSGKREINYANGTVKAVLPSGHTTLRFTNGDVKCTFPSGKSTYWYDAAQTMHTQMPNGVQTFEFRTTGQTERHQPDGSKAILYPDGIYKVVHKDGSDETFYPDGEPMED</sequence>
<protein>
    <recommendedName>
        <fullName evidence="5">Centromere protein J C-terminal domain-containing protein</fullName>
    </recommendedName>
</protein>
<feature type="compositionally biased region" description="Basic and acidic residues" evidence="2">
    <location>
        <begin position="169"/>
        <end position="179"/>
    </location>
</feature>
<dbReference type="PANTHER" id="PTHR10331">
    <property type="entry name" value="T COMPLEX PROTEIN 10"/>
    <property type="match status" value="1"/>
</dbReference>
<dbReference type="VEuPathDB" id="TriTrypDB:Lsey_0148_0120"/>
<evidence type="ECO:0000313" key="3">
    <source>
        <dbReference type="EMBL" id="KPI86110.1"/>
    </source>
</evidence>
<feature type="compositionally biased region" description="Low complexity" evidence="2">
    <location>
        <begin position="106"/>
        <end position="115"/>
    </location>
</feature>
<feature type="compositionally biased region" description="Basic and acidic residues" evidence="2">
    <location>
        <begin position="294"/>
        <end position="315"/>
    </location>
</feature>
<name>A0A0N1HW13_LEPSE</name>
<feature type="compositionally biased region" description="Basic and acidic residues" evidence="2">
    <location>
        <begin position="39"/>
        <end position="64"/>
    </location>
</feature>
<feature type="compositionally biased region" description="Basic and acidic residues" evidence="2">
    <location>
        <begin position="493"/>
        <end position="559"/>
    </location>
</feature>
<feature type="compositionally biased region" description="Low complexity" evidence="2">
    <location>
        <begin position="124"/>
        <end position="140"/>
    </location>
</feature>
<feature type="compositionally biased region" description="Pro residues" evidence="2">
    <location>
        <begin position="90"/>
        <end position="105"/>
    </location>
</feature>
<dbReference type="PANTHER" id="PTHR10331:SF6">
    <property type="entry name" value="SPINDLE ASSEMBLY ABNORMAL 4"/>
    <property type="match status" value="1"/>
</dbReference>
<dbReference type="EMBL" id="LJSK01000148">
    <property type="protein sequence ID" value="KPI86110.1"/>
    <property type="molecule type" value="Genomic_DNA"/>
</dbReference>
<dbReference type="Proteomes" id="UP000038009">
    <property type="component" value="Unassembled WGS sequence"/>
</dbReference>
<feature type="compositionally biased region" description="Basic and acidic residues" evidence="2">
    <location>
        <begin position="10"/>
        <end position="27"/>
    </location>
</feature>
<reference evidence="3 4" key="1">
    <citation type="journal article" date="2015" name="PLoS Pathog.">
        <title>Leptomonas seymouri: Adaptations to the Dixenous Life Cycle Analyzed by Genome Sequencing, Transcriptome Profiling and Co-infection with Leishmania donovani.</title>
        <authorList>
            <person name="Kraeva N."/>
            <person name="Butenko A."/>
            <person name="Hlavacova J."/>
            <person name="Kostygov A."/>
            <person name="Myskova J."/>
            <person name="Grybchuk D."/>
            <person name="Lestinova T."/>
            <person name="Votypka J."/>
            <person name="Volf P."/>
            <person name="Opperdoes F."/>
            <person name="Flegontov P."/>
            <person name="Lukes J."/>
            <person name="Yurchenko V."/>
        </authorList>
    </citation>
    <scope>NUCLEOTIDE SEQUENCE [LARGE SCALE GENOMIC DNA]</scope>
    <source>
        <strain evidence="3 4">ATCC 30220</strain>
    </source>
</reference>
<dbReference type="FunFam" id="2.60.450.20:FF:000004">
    <property type="entry name" value="Centromere protein J"/>
    <property type="match status" value="1"/>
</dbReference>
<organism evidence="3 4">
    <name type="scientific">Leptomonas seymouri</name>
    <dbReference type="NCBI Taxonomy" id="5684"/>
    <lineage>
        <taxon>Eukaryota</taxon>
        <taxon>Discoba</taxon>
        <taxon>Euglenozoa</taxon>
        <taxon>Kinetoplastea</taxon>
        <taxon>Metakinetoplastina</taxon>
        <taxon>Trypanosomatida</taxon>
        <taxon>Trypanosomatidae</taxon>
        <taxon>Leishmaniinae</taxon>
        <taxon>Leptomonas</taxon>
    </lineage>
</organism>
<feature type="region of interest" description="Disordered" evidence="2">
    <location>
        <begin position="493"/>
        <end position="612"/>
    </location>
</feature>
<keyword evidence="4" id="KW-1185">Reference proteome</keyword>
<proteinExistence type="inferred from homology"/>
<evidence type="ECO:0000256" key="2">
    <source>
        <dbReference type="SAM" id="MobiDB-lite"/>
    </source>
</evidence>
<feature type="compositionally biased region" description="Polar residues" evidence="2">
    <location>
        <begin position="393"/>
        <end position="406"/>
    </location>
</feature>
<dbReference type="OrthoDB" id="10252174at2759"/>
<accession>A0A0N1HW13</accession>
<evidence type="ECO:0000313" key="4">
    <source>
        <dbReference type="Proteomes" id="UP000038009"/>
    </source>
</evidence>
<dbReference type="InterPro" id="IPR026581">
    <property type="entry name" value="TCP10L/CENPJ"/>
</dbReference>
<feature type="compositionally biased region" description="Polar residues" evidence="2">
    <location>
        <begin position="579"/>
        <end position="592"/>
    </location>
</feature>
<comment type="similarity">
    <text evidence="1">Belongs to the TCP10 family.</text>
</comment>
<dbReference type="AlphaFoldDB" id="A0A0N1HW13"/>
<dbReference type="Gene3D" id="2.60.450.20">
    <property type="match status" value="1"/>
</dbReference>
<feature type="region of interest" description="Disordered" evidence="2">
    <location>
        <begin position="293"/>
        <end position="315"/>
    </location>
</feature>
<comment type="caution">
    <text evidence="3">The sequence shown here is derived from an EMBL/GenBank/DDBJ whole genome shotgun (WGS) entry which is preliminary data.</text>
</comment>
<feature type="compositionally biased region" description="Low complexity" evidence="2">
    <location>
        <begin position="419"/>
        <end position="436"/>
    </location>
</feature>